<evidence type="ECO:0000256" key="4">
    <source>
        <dbReference type="PROSITE-ProRule" id="PRU00027"/>
    </source>
</evidence>
<dbReference type="OrthoDB" id="1607513at2759"/>
<dbReference type="Gene3D" id="3.30.160.60">
    <property type="entry name" value="Classic Zinc Finger"/>
    <property type="match status" value="1"/>
</dbReference>
<dbReference type="GO" id="GO:0008270">
    <property type="term" value="F:zinc ion binding"/>
    <property type="evidence" value="ECO:0007669"/>
    <property type="project" value="UniProtKB-KW"/>
</dbReference>
<gene>
    <name evidence="6" type="ORF">g.15387</name>
</gene>
<dbReference type="EMBL" id="GDQN01000707">
    <property type="protein sequence ID" value="JAT90347.1"/>
    <property type="molecule type" value="Transcribed_RNA"/>
</dbReference>
<dbReference type="SUPFAM" id="SSF57667">
    <property type="entry name" value="beta-beta-alpha zinc fingers"/>
    <property type="match status" value="2"/>
</dbReference>
<feature type="domain" description="BED-type" evidence="5">
    <location>
        <begin position="73"/>
        <end position="124"/>
    </location>
</feature>
<dbReference type="Pfam" id="PF02892">
    <property type="entry name" value="zf-BED"/>
    <property type="match status" value="2"/>
</dbReference>
<feature type="domain" description="BED-type" evidence="5">
    <location>
        <begin position="1"/>
        <end position="53"/>
    </location>
</feature>
<sequence length="146" mass="16772">MAEISVWEFFQKLKESEEPKAVCRVCNKVLSCSTSANLKVHLKYKHSDLINVERDLKQRAVKAETPVTAKICNTKNLVWRNFTRVEGDKLACCNFCNKIFSFKTTITNLKSHLKNVHSDLYPMLVDVTLEEDSVNNCDDDEVSTHF</sequence>
<evidence type="ECO:0000256" key="3">
    <source>
        <dbReference type="ARBA" id="ARBA00022833"/>
    </source>
</evidence>
<dbReference type="InterPro" id="IPR003656">
    <property type="entry name" value="Znf_BED"/>
</dbReference>
<dbReference type="GO" id="GO:1990837">
    <property type="term" value="F:sequence-specific double-stranded DNA binding"/>
    <property type="evidence" value="ECO:0007669"/>
    <property type="project" value="TreeGrafter"/>
</dbReference>
<keyword evidence="1" id="KW-0479">Metal-binding</keyword>
<proteinExistence type="predicted"/>
<feature type="non-terminal residue" evidence="6">
    <location>
        <position position="146"/>
    </location>
</feature>
<evidence type="ECO:0000313" key="6">
    <source>
        <dbReference type="EMBL" id="JAT90347.1"/>
    </source>
</evidence>
<dbReference type="GO" id="GO:0005634">
    <property type="term" value="C:nucleus"/>
    <property type="evidence" value="ECO:0007669"/>
    <property type="project" value="TreeGrafter"/>
</dbReference>
<protein>
    <recommendedName>
        <fullName evidence="5">BED-type domain-containing protein</fullName>
    </recommendedName>
</protein>
<name>A0A1E1WTS7_PECGO</name>
<evidence type="ECO:0000259" key="5">
    <source>
        <dbReference type="PROSITE" id="PS50808"/>
    </source>
</evidence>
<accession>A0A1E1WTS7</accession>
<dbReference type="SMART" id="SM00614">
    <property type="entry name" value="ZnF_BED"/>
    <property type="match status" value="2"/>
</dbReference>
<evidence type="ECO:0000256" key="1">
    <source>
        <dbReference type="ARBA" id="ARBA00022723"/>
    </source>
</evidence>
<keyword evidence="3" id="KW-0862">Zinc</keyword>
<dbReference type="InterPro" id="IPR036236">
    <property type="entry name" value="Znf_C2H2_sf"/>
</dbReference>
<dbReference type="InterPro" id="IPR053031">
    <property type="entry name" value="Cuticle_assoc_protein"/>
</dbReference>
<dbReference type="PANTHER" id="PTHR34396">
    <property type="entry name" value="OS03G0264950 PROTEIN-RELATED"/>
    <property type="match status" value="1"/>
</dbReference>
<dbReference type="AlphaFoldDB" id="A0A1E1WTS7"/>
<organism evidence="6">
    <name type="scientific">Pectinophora gossypiella</name>
    <name type="common">Cotton pink bollworm</name>
    <name type="synonym">Depressaria gossypiella</name>
    <dbReference type="NCBI Taxonomy" id="13191"/>
    <lineage>
        <taxon>Eukaryota</taxon>
        <taxon>Metazoa</taxon>
        <taxon>Ecdysozoa</taxon>
        <taxon>Arthropoda</taxon>
        <taxon>Hexapoda</taxon>
        <taxon>Insecta</taxon>
        <taxon>Pterygota</taxon>
        <taxon>Neoptera</taxon>
        <taxon>Endopterygota</taxon>
        <taxon>Lepidoptera</taxon>
        <taxon>Glossata</taxon>
        <taxon>Ditrysia</taxon>
        <taxon>Gelechioidea</taxon>
        <taxon>Gelechiidae</taxon>
        <taxon>Apatetrinae</taxon>
        <taxon>Pectinophora</taxon>
    </lineage>
</organism>
<dbReference type="GO" id="GO:0006357">
    <property type="term" value="P:regulation of transcription by RNA polymerase II"/>
    <property type="evidence" value="ECO:0007669"/>
    <property type="project" value="TreeGrafter"/>
</dbReference>
<dbReference type="PANTHER" id="PTHR34396:SF25">
    <property type="entry name" value="BOUNDARY ELEMENT ASSOCIATED FACTOR"/>
    <property type="match status" value="1"/>
</dbReference>
<evidence type="ECO:0000256" key="2">
    <source>
        <dbReference type="ARBA" id="ARBA00022771"/>
    </source>
</evidence>
<keyword evidence="2 4" id="KW-0863">Zinc-finger</keyword>
<reference evidence="6" key="1">
    <citation type="submission" date="2015-09" db="EMBL/GenBank/DDBJ databases">
        <title>De novo assembly of Pectinophora gossypiella (Pink Bollworm) gut transcriptome.</title>
        <authorList>
            <person name="Tassone E.E."/>
        </authorList>
    </citation>
    <scope>NUCLEOTIDE SEQUENCE</scope>
</reference>
<dbReference type="PROSITE" id="PS50808">
    <property type="entry name" value="ZF_BED"/>
    <property type="match status" value="2"/>
</dbReference>